<keyword evidence="2" id="KW-1185">Reference proteome</keyword>
<reference evidence="1 2" key="1">
    <citation type="journal article" date="2018" name="Gigascience">
        <title>Genomes of trombidid mites reveal novel predicted allergens and laterally-transferred genes associated with secondary metabolism.</title>
        <authorList>
            <person name="Dong X."/>
            <person name="Chaisiri K."/>
            <person name="Xia D."/>
            <person name="Armstrong S.D."/>
            <person name="Fang Y."/>
            <person name="Donnelly M.J."/>
            <person name="Kadowaki T."/>
            <person name="McGarry J.W."/>
            <person name="Darby A.C."/>
            <person name="Makepeace B.L."/>
        </authorList>
    </citation>
    <scope>NUCLEOTIDE SEQUENCE [LARGE SCALE GENOMIC DNA]</scope>
    <source>
        <strain evidence="1">UoL-UT</strain>
    </source>
</reference>
<evidence type="ECO:0000313" key="1">
    <source>
        <dbReference type="EMBL" id="RWS26804.1"/>
    </source>
</evidence>
<dbReference type="Proteomes" id="UP000288716">
    <property type="component" value="Unassembled WGS sequence"/>
</dbReference>
<sequence>MISRRKILSRSRDDISDYKDCVAYEEEEDVWYEKEKLYKQSLGIWLKDKHLFLIFRANCFLKTSEFGEFK</sequence>
<proteinExistence type="predicted"/>
<dbReference type="EMBL" id="NCKV01002461">
    <property type="protein sequence ID" value="RWS26804.1"/>
    <property type="molecule type" value="Genomic_DNA"/>
</dbReference>
<evidence type="ECO:0000313" key="2">
    <source>
        <dbReference type="Proteomes" id="UP000288716"/>
    </source>
</evidence>
<accession>A0A443SH00</accession>
<name>A0A443SH00_9ACAR</name>
<protein>
    <submittedName>
        <fullName evidence="1">Uncharacterized protein</fullName>
    </submittedName>
</protein>
<dbReference type="VEuPathDB" id="VectorBase:LDEU005235"/>
<gene>
    <name evidence="1" type="ORF">B4U80_07350</name>
</gene>
<organism evidence="1 2">
    <name type="scientific">Leptotrombidium deliense</name>
    <dbReference type="NCBI Taxonomy" id="299467"/>
    <lineage>
        <taxon>Eukaryota</taxon>
        <taxon>Metazoa</taxon>
        <taxon>Ecdysozoa</taxon>
        <taxon>Arthropoda</taxon>
        <taxon>Chelicerata</taxon>
        <taxon>Arachnida</taxon>
        <taxon>Acari</taxon>
        <taxon>Acariformes</taxon>
        <taxon>Trombidiformes</taxon>
        <taxon>Prostigmata</taxon>
        <taxon>Anystina</taxon>
        <taxon>Parasitengona</taxon>
        <taxon>Trombiculoidea</taxon>
        <taxon>Trombiculidae</taxon>
        <taxon>Leptotrombidium</taxon>
    </lineage>
</organism>
<dbReference type="AlphaFoldDB" id="A0A443SH00"/>
<comment type="caution">
    <text evidence="1">The sequence shown here is derived from an EMBL/GenBank/DDBJ whole genome shotgun (WGS) entry which is preliminary data.</text>
</comment>